<organism evidence="5 6">
    <name type="scientific">Bremerella alba</name>
    <dbReference type="NCBI Taxonomy" id="980252"/>
    <lineage>
        <taxon>Bacteria</taxon>
        <taxon>Pseudomonadati</taxon>
        <taxon>Planctomycetota</taxon>
        <taxon>Planctomycetia</taxon>
        <taxon>Pirellulales</taxon>
        <taxon>Pirellulaceae</taxon>
        <taxon>Bremerella</taxon>
    </lineage>
</organism>
<dbReference type="GO" id="GO:0000976">
    <property type="term" value="F:transcription cis-regulatory region binding"/>
    <property type="evidence" value="ECO:0007669"/>
    <property type="project" value="TreeGrafter"/>
</dbReference>
<dbReference type="EMBL" id="JABRWO010000007">
    <property type="protein sequence ID" value="MBA2115567.1"/>
    <property type="molecule type" value="Genomic_DNA"/>
</dbReference>
<protein>
    <submittedName>
        <fullName evidence="5">Xylose operon regulatory protein</fullName>
    </submittedName>
</protein>
<dbReference type="SUPFAM" id="SSF46689">
    <property type="entry name" value="Homeodomain-like"/>
    <property type="match status" value="1"/>
</dbReference>
<dbReference type="PANTHER" id="PTHR30146">
    <property type="entry name" value="LACI-RELATED TRANSCRIPTIONAL REPRESSOR"/>
    <property type="match status" value="1"/>
</dbReference>
<dbReference type="PANTHER" id="PTHR30146:SF24">
    <property type="entry name" value="XYLOSE OPERON REGULATORY PROTEIN"/>
    <property type="match status" value="1"/>
</dbReference>
<evidence type="ECO:0000256" key="3">
    <source>
        <dbReference type="ARBA" id="ARBA00023163"/>
    </source>
</evidence>
<keyword evidence="6" id="KW-1185">Reference proteome</keyword>
<dbReference type="Pfam" id="PF13377">
    <property type="entry name" value="Peripla_BP_3"/>
    <property type="match status" value="1"/>
</dbReference>
<dbReference type="CDD" id="cd01543">
    <property type="entry name" value="PBP1_XylR"/>
    <property type="match status" value="1"/>
</dbReference>
<dbReference type="InterPro" id="IPR028082">
    <property type="entry name" value="Peripla_BP_I"/>
</dbReference>
<evidence type="ECO:0000313" key="5">
    <source>
        <dbReference type="EMBL" id="MBA2115567.1"/>
    </source>
</evidence>
<keyword evidence="3" id="KW-0804">Transcription</keyword>
<dbReference type="SUPFAM" id="SSF53822">
    <property type="entry name" value="Periplasmic binding protein-like I"/>
    <property type="match status" value="1"/>
</dbReference>
<evidence type="ECO:0000259" key="4">
    <source>
        <dbReference type="PROSITE" id="PS01124"/>
    </source>
</evidence>
<dbReference type="AlphaFoldDB" id="A0A7V9A7N7"/>
<dbReference type="InterPro" id="IPR009057">
    <property type="entry name" value="Homeodomain-like_sf"/>
</dbReference>
<dbReference type="Gene3D" id="1.10.10.60">
    <property type="entry name" value="Homeodomain-like"/>
    <property type="match status" value="1"/>
</dbReference>
<dbReference type="Proteomes" id="UP000551616">
    <property type="component" value="Unassembled WGS sequence"/>
</dbReference>
<dbReference type="RefSeq" id="WP_207396998.1">
    <property type="nucleotide sequence ID" value="NZ_JABRWO010000007.1"/>
</dbReference>
<comment type="caution">
    <text evidence="5">The sequence shown here is derived from an EMBL/GenBank/DDBJ whole genome shotgun (WGS) entry which is preliminary data.</text>
</comment>
<proteinExistence type="predicted"/>
<evidence type="ECO:0000313" key="6">
    <source>
        <dbReference type="Proteomes" id="UP000551616"/>
    </source>
</evidence>
<name>A0A7V9A7N7_9BACT</name>
<dbReference type="SMART" id="SM00342">
    <property type="entry name" value="HTH_ARAC"/>
    <property type="match status" value="1"/>
</dbReference>
<dbReference type="InterPro" id="IPR046335">
    <property type="entry name" value="LacI/GalR-like_sensor"/>
</dbReference>
<reference evidence="5 6" key="1">
    <citation type="submission" date="2020-05" db="EMBL/GenBank/DDBJ databases">
        <title>Bremerella alba sp. nov., a novel planctomycete isolated from the surface of the macroalga Fucus spiralis.</title>
        <authorList>
            <person name="Godinho O."/>
            <person name="Botelho R."/>
            <person name="Albuquerque L."/>
            <person name="Wiegand S."/>
            <person name="Da Costa M.S."/>
            <person name="Lobo-Da-Cunha A."/>
            <person name="Jogler C."/>
            <person name="Lage O.M."/>
        </authorList>
    </citation>
    <scope>NUCLEOTIDE SEQUENCE [LARGE SCALE GENOMIC DNA]</scope>
    <source>
        <strain evidence="5 6">FF15</strain>
    </source>
</reference>
<evidence type="ECO:0000256" key="1">
    <source>
        <dbReference type="ARBA" id="ARBA00023015"/>
    </source>
</evidence>
<sequence>MTPRVALFVETSRAYGRGVLKGIWQHVQEHDKWSILFRPRGLEEPTPAWMAFWRGDGIIAHVTNRKTAVLLRRSAAPCVDVLGDIDECEFPFVGGDQNLIAEMASHHLIDLGLQNFAICGLRRGSRPRLDERCDSFQEHMDAAGFQCHVFQPRGGGSMGPSWASEQKQIVEWIRTLPKPVGIFACNDTRGREVLDACETAGISVPEQVAVIGVGNDDLLCELSDQRLTSIDVNPIRVGYHAAELLCRMMEGRSIPQVIRIAPRRVIERQSTDMLAVEDPNVANAVQFIRLHACDAIDVNDVVKTVGLGRRVLERRFRSMLGRSLKSEIVRVRLSRAKELLVETSLSATAIADRCGFSSPAYFMDHFHQRVGVTPIDFREANRLKQLELE</sequence>
<dbReference type="GO" id="GO:0003700">
    <property type="term" value="F:DNA-binding transcription factor activity"/>
    <property type="evidence" value="ECO:0007669"/>
    <property type="project" value="InterPro"/>
</dbReference>
<dbReference type="Pfam" id="PF12833">
    <property type="entry name" value="HTH_18"/>
    <property type="match status" value="1"/>
</dbReference>
<accession>A0A7V9A7N7</accession>
<keyword evidence="1" id="KW-0805">Transcription regulation</keyword>
<feature type="domain" description="HTH araC/xylS-type" evidence="4">
    <location>
        <begin position="282"/>
        <end position="380"/>
    </location>
</feature>
<gene>
    <name evidence="5" type="primary">xylR_13</name>
    <name evidence="5" type="ORF">HOV93_27490</name>
</gene>
<evidence type="ECO:0000256" key="2">
    <source>
        <dbReference type="ARBA" id="ARBA00023125"/>
    </source>
</evidence>
<dbReference type="PROSITE" id="PS01124">
    <property type="entry name" value="HTH_ARAC_FAMILY_2"/>
    <property type="match status" value="1"/>
</dbReference>
<dbReference type="Gene3D" id="3.40.50.2300">
    <property type="match status" value="2"/>
</dbReference>
<dbReference type="InterPro" id="IPR018060">
    <property type="entry name" value="HTH_AraC"/>
</dbReference>
<keyword evidence="2" id="KW-0238">DNA-binding</keyword>